<feature type="non-terminal residue" evidence="2">
    <location>
        <position position="1"/>
    </location>
</feature>
<feature type="compositionally biased region" description="Polar residues" evidence="1">
    <location>
        <begin position="9"/>
        <end position="18"/>
    </location>
</feature>
<feature type="region of interest" description="Disordered" evidence="1">
    <location>
        <begin position="1"/>
        <end position="54"/>
    </location>
</feature>
<protein>
    <submittedName>
        <fullName evidence="2">Mast/stem cell growth factor receptor Kit</fullName>
    </submittedName>
</protein>
<dbReference type="EMBL" id="GBHO01045137">
    <property type="protein sequence ID" value="JAF98466.1"/>
    <property type="molecule type" value="Transcribed_RNA"/>
</dbReference>
<feature type="compositionally biased region" description="Acidic residues" evidence="1">
    <location>
        <begin position="40"/>
        <end position="54"/>
    </location>
</feature>
<feature type="non-terminal residue" evidence="2">
    <location>
        <position position="103"/>
    </location>
</feature>
<name>A0A0A9VPP4_LYGHE</name>
<reference evidence="2" key="2">
    <citation type="submission" date="2014-07" db="EMBL/GenBank/DDBJ databases">
        <authorList>
            <person name="Hull J."/>
        </authorList>
    </citation>
    <scope>NUCLEOTIDE SEQUENCE</scope>
</reference>
<organism evidence="2">
    <name type="scientific">Lygus hesperus</name>
    <name type="common">Western plant bug</name>
    <dbReference type="NCBI Taxonomy" id="30085"/>
    <lineage>
        <taxon>Eukaryota</taxon>
        <taxon>Metazoa</taxon>
        <taxon>Ecdysozoa</taxon>
        <taxon>Arthropoda</taxon>
        <taxon>Hexapoda</taxon>
        <taxon>Insecta</taxon>
        <taxon>Pterygota</taxon>
        <taxon>Neoptera</taxon>
        <taxon>Paraneoptera</taxon>
        <taxon>Hemiptera</taxon>
        <taxon>Heteroptera</taxon>
        <taxon>Panheteroptera</taxon>
        <taxon>Cimicomorpha</taxon>
        <taxon>Miridae</taxon>
        <taxon>Mirini</taxon>
        <taxon>Lygus</taxon>
    </lineage>
</organism>
<evidence type="ECO:0000313" key="2">
    <source>
        <dbReference type="EMBL" id="JAF98466.1"/>
    </source>
</evidence>
<accession>A0A0A9VPP4</accession>
<proteinExistence type="predicted"/>
<reference evidence="2" key="1">
    <citation type="journal article" date="2014" name="PLoS ONE">
        <title>Transcriptome-Based Identification of ABC Transporters in the Western Tarnished Plant Bug Lygus hesperus.</title>
        <authorList>
            <person name="Hull J.J."/>
            <person name="Chaney K."/>
            <person name="Geib S.M."/>
            <person name="Fabrick J.A."/>
            <person name="Brent C.S."/>
            <person name="Walsh D."/>
            <person name="Lavine L.C."/>
        </authorList>
    </citation>
    <scope>NUCLEOTIDE SEQUENCE</scope>
</reference>
<keyword evidence="2" id="KW-0675">Receptor</keyword>
<dbReference type="AlphaFoldDB" id="A0A0A9VPP4"/>
<evidence type="ECO:0000256" key="1">
    <source>
        <dbReference type="SAM" id="MobiDB-lite"/>
    </source>
</evidence>
<sequence>KMALKKSTDPQPSTSTARQPRKMETTSKRKTSRKKPTPETDSDDPDFDSDDLCDDTDDDLEFDHDVCFECRETFDVDNVTWQCKACKQLAHIMCTTGVPDNEK</sequence>
<gene>
    <name evidence="2" type="primary">kit</name>
    <name evidence="2" type="ORF">CM83_102420</name>
</gene>